<organism evidence="2 3">
    <name type="scientific">Protopolystoma xenopodis</name>
    <dbReference type="NCBI Taxonomy" id="117903"/>
    <lineage>
        <taxon>Eukaryota</taxon>
        <taxon>Metazoa</taxon>
        <taxon>Spiralia</taxon>
        <taxon>Lophotrochozoa</taxon>
        <taxon>Platyhelminthes</taxon>
        <taxon>Monogenea</taxon>
        <taxon>Polyopisthocotylea</taxon>
        <taxon>Polystomatidea</taxon>
        <taxon>Polystomatidae</taxon>
        <taxon>Protopolystoma</taxon>
    </lineage>
</organism>
<dbReference type="Gene3D" id="1.10.340.70">
    <property type="match status" value="1"/>
</dbReference>
<keyword evidence="3" id="KW-1185">Reference proteome</keyword>
<gene>
    <name evidence="2" type="ORF">PXEA_LOCUS17458</name>
</gene>
<dbReference type="InterPro" id="IPR041588">
    <property type="entry name" value="Integrase_H2C2"/>
</dbReference>
<reference evidence="2" key="1">
    <citation type="submission" date="2018-11" db="EMBL/GenBank/DDBJ databases">
        <authorList>
            <consortium name="Pathogen Informatics"/>
        </authorList>
    </citation>
    <scope>NUCLEOTIDE SEQUENCE</scope>
</reference>
<name>A0A448WZF8_9PLAT</name>
<proteinExistence type="predicted"/>
<accession>A0A448WZF8</accession>
<feature type="domain" description="Integrase zinc-binding" evidence="1">
    <location>
        <begin position="9"/>
        <end position="62"/>
    </location>
</feature>
<dbReference type="AlphaFoldDB" id="A0A448WZF8"/>
<protein>
    <recommendedName>
        <fullName evidence="1">Integrase zinc-binding domain-containing protein</fullName>
    </recommendedName>
</protein>
<evidence type="ECO:0000259" key="1">
    <source>
        <dbReference type="Pfam" id="PF17921"/>
    </source>
</evidence>
<dbReference type="OrthoDB" id="6284905at2759"/>
<dbReference type="Proteomes" id="UP000784294">
    <property type="component" value="Unassembled WGS sequence"/>
</dbReference>
<sequence length="79" mass="9154">MGKHRPSISSAMRKLVFQAVHDLAHPGLRASRILFTGRFVWLRMQTDIRKWTKACSICQENEVHRHTKAPIGSFERVPE</sequence>
<dbReference type="EMBL" id="CAAALY010065370">
    <property type="protein sequence ID" value="VEL24018.1"/>
    <property type="molecule type" value="Genomic_DNA"/>
</dbReference>
<evidence type="ECO:0000313" key="2">
    <source>
        <dbReference type="EMBL" id="VEL24018.1"/>
    </source>
</evidence>
<dbReference type="Pfam" id="PF17921">
    <property type="entry name" value="Integrase_H2C2"/>
    <property type="match status" value="1"/>
</dbReference>
<evidence type="ECO:0000313" key="3">
    <source>
        <dbReference type="Proteomes" id="UP000784294"/>
    </source>
</evidence>
<comment type="caution">
    <text evidence="2">The sequence shown here is derived from an EMBL/GenBank/DDBJ whole genome shotgun (WGS) entry which is preliminary data.</text>
</comment>